<feature type="compositionally biased region" description="Basic and acidic residues" evidence="3">
    <location>
        <begin position="296"/>
        <end position="323"/>
    </location>
</feature>
<proteinExistence type="predicted"/>
<dbReference type="PANTHER" id="PTHR12049:SF7">
    <property type="entry name" value="PROTEIN ARGININE METHYLTRANSFERASE NDUFAF7, MITOCHONDRIAL"/>
    <property type="match status" value="1"/>
</dbReference>
<feature type="compositionally biased region" description="Low complexity" evidence="3">
    <location>
        <begin position="333"/>
        <end position="350"/>
    </location>
</feature>
<dbReference type="GO" id="GO:0032259">
    <property type="term" value="P:methylation"/>
    <property type="evidence" value="ECO:0007669"/>
    <property type="project" value="UniProtKB-KW"/>
</dbReference>
<dbReference type="EMBL" id="JASJUS010000002">
    <property type="protein sequence ID" value="MDL2075301.1"/>
    <property type="molecule type" value="Genomic_DNA"/>
</dbReference>
<organism evidence="4 5">
    <name type="scientific">Streptomyces fuscus</name>
    <dbReference type="NCBI Taxonomy" id="3048495"/>
    <lineage>
        <taxon>Bacteria</taxon>
        <taxon>Bacillati</taxon>
        <taxon>Actinomycetota</taxon>
        <taxon>Actinomycetes</taxon>
        <taxon>Kitasatosporales</taxon>
        <taxon>Streptomycetaceae</taxon>
        <taxon>Streptomyces</taxon>
    </lineage>
</organism>
<keyword evidence="1 4" id="KW-0489">Methyltransferase</keyword>
<dbReference type="InterPro" id="IPR029063">
    <property type="entry name" value="SAM-dependent_MTases_sf"/>
</dbReference>
<feature type="compositionally biased region" description="Low complexity" evidence="3">
    <location>
        <begin position="270"/>
        <end position="287"/>
    </location>
</feature>
<comment type="caution">
    <text evidence="4">The sequence shown here is derived from an EMBL/GenBank/DDBJ whole genome shotgun (WGS) entry which is preliminary data.</text>
</comment>
<evidence type="ECO:0000256" key="1">
    <source>
        <dbReference type="ARBA" id="ARBA00022603"/>
    </source>
</evidence>
<dbReference type="Pfam" id="PF02636">
    <property type="entry name" value="Methyltransf_28"/>
    <property type="match status" value="1"/>
</dbReference>
<evidence type="ECO:0000256" key="2">
    <source>
        <dbReference type="ARBA" id="ARBA00022679"/>
    </source>
</evidence>
<name>A0ABT7IRV1_9ACTN</name>
<dbReference type="GO" id="GO:0008168">
    <property type="term" value="F:methyltransferase activity"/>
    <property type="evidence" value="ECO:0007669"/>
    <property type="project" value="UniProtKB-KW"/>
</dbReference>
<keyword evidence="5" id="KW-1185">Reference proteome</keyword>
<sequence>MTRDTDGEWRGWRAAAQEALYGPDGFYLRPEGPAGHFRTSVHASPLFAEALARLLCHVDEALGRPRTLDFVDMAAGRGELITAVLAVLPADVFARTRAYAVELAPRPPGLDHRIEWLPRPPHGITGLLFANEWLDNVPVEVAEVDAAGVPRLVLVRRDGTERLGEPVDGADASWLARWWPLPPEEGLRAEIGRPRDEAWAAALASVTRGLAVAVDYSHTVDSRPLFGTLTGFRDGRETAPVPDGSCDITAHVALDACARAGAGAREALGSGAETGARGAGAAVSSGSDAETGARGSDAESRAGGEAHSRAGVRADDHRARTGEHGAGTEPHAGGEAHSGAGAKANKPGAGADLGAGAGGDPRAGAKANEPGARADVGAGAGGGPRAGAEQSTPARELPRARVLAQRDALRALGVAGARPPLALATTQPTAYVRALASAGEAAELTAPGGLGDFGWLLQRVGMPEEALHGPLRELLVDVPDHEEH</sequence>
<dbReference type="EC" id="2.1.1.-" evidence="4"/>
<dbReference type="SUPFAM" id="SSF53335">
    <property type="entry name" value="S-adenosyl-L-methionine-dependent methyltransferases"/>
    <property type="match status" value="1"/>
</dbReference>
<feature type="compositionally biased region" description="Low complexity" evidence="3">
    <location>
        <begin position="362"/>
        <end position="377"/>
    </location>
</feature>
<feature type="region of interest" description="Disordered" evidence="3">
    <location>
        <begin position="270"/>
        <end position="397"/>
    </location>
</feature>
<protein>
    <submittedName>
        <fullName evidence="4">SAM-dependent methyltransferase</fullName>
        <ecNumber evidence="4">2.1.1.-</ecNumber>
    </submittedName>
</protein>
<accession>A0ABT7IRV1</accession>
<dbReference type="RefSeq" id="WP_285430003.1">
    <property type="nucleotide sequence ID" value="NZ_JASJUS010000002.1"/>
</dbReference>
<dbReference type="InterPro" id="IPR038375">
    <property type="entry name" value="NDUFAF7_sf"/>
</dbReference>
<keyword evidence="2 4" id="KW-0808">Transferase</keyword>
<reference evidence="4 5" key="1">
    <citation type="submission" date="2023-05" db="EMBL/GenBank/DDBJ databases">
        <title>Streptomyces fuscus sp. nov., a brown-black pigment producing actinomyces isolated from dry sand of Sea duck farm.</title>
        <authorList>
            <person name="Xie J."/>
            <person name="Shen N."/>
        </authorList>
    </citation>
    <scope>NUCLEOTIDE SEQUENCE [LARGE SCALE GENOMIC DNA]</scope>
    <source>
        <strain evidence="4 5">GXMU-J15</strain>
    </source>
</reference>
<evidence type="ECO:0000313" key="5">
    <source>
        <dbReference type="Proteomes" id="UP001241926"/>
    </source>
</evidence>
<evidence type="ECO:0000256" key="3">
    <source>
        <dbReference type="SAM" id="MobiDB-lite"/>
    </source>
</evidence>
<evidence type="ECO:0000313" key="4">
    <source>
        <dbReference type="EMBL" id="MDL2075301.1"/>
    </source>
</evidence>
<feature type="compositionally biased region" description="Gly residues" evidence="3">
    <location>
        <begin position="351"/>
        <end position="361"/>
    </location>
</feature>
<dbReference type="Proteomes" id="UP001241926">
    <property type="component" value="Unassembled WGS sequence"/>
</dbReference>
<dbReference type="Gene3D" id="3.40.50.12710">
    <property type="match status" value="1"/>
</dbReference>
<gene>
    <name evidence="4" type="ORF">QNN03_02470</name>
</gene>
<dbReference type="PANTHER" id="PTHR12049">
    <property type="entry name" value="PROTEIN ARGININE METHYLTRANSFERASE NDUFAF7, MITOCHONDRIAL"/>
    <property type="match status" value="1"/>
</dbReference>
<dbReference type="InterPro" id="IPR003788">
    <property type="entry name" value="NDUFAF7"/>
</dbReference>